<dbReference type="Proteomes" id="UP000092443">
    <property type="component" value="Unplaced"/>
</dbReference>
<name>A0A9C6DZX9_9MUSC</name>
<evidence type="ECO:0000313" key="4">
    <source>
        <dbReference type="RefSeq" id="XP_037895115.1"/>
    </source>
</evidence>
<dbReference type="AlphaFoldDB" id="A0A9C6DZX9"/>
<dbReference type="KEGG" id="gfs:119640883"/>
<evidence type="ECO:0000256" key="1">
    <source>
        <dbReference type="SAM" id="Phobius"/>
    </source>
</evidence>
<gene>
    <name evidence="3 4" type="primary">LOC119640883</name>
</gene>
<sequence>MAFYQMPQCWPFNAINPSLFEEFLTPIRKFIIILLFLTRKNYYNINYGNNNNSNNNNNNNNNNYKECTNLKSQIQRNLQYCFSSSSVFIIMLTILCETCAYPIHGGVSASVHNKQTRSIADLYMNRHHTHHQHQQKHQYQHHNISTSSASLSSTIAAASIAARDLTSIENDGDMTDFIAASPSSSSSSSSLSRHLQLGTKENTGCPSTTSSHCLRCNSEGCIKCPVFLVTDSRQCVERCPAGYIDQWSAHTEFMGRVCVTTGYSGALMAALAGMFGGFLICLSILAIAVMVMKRRRRRKTIKQKLINENSMDRSDFLRQLNEMRPNAEYFLAMLNDTRRQIRKLYLSGDIVAANSYRPIVRDLARILILLNRPIELIPGAPHDWNRLYSWSEQVLERYKPQVGQLIDFFQTPGHVGVDVDEFDAHSVYRQKAGGGGFYRQSPLQSTSNLTTTTSNTIKSQKMHIFGSLISLHEFEEPRPSDPFGSSFNTLKNGNLITDLNASSLWLEDEFYKLGFRPQDEITTEL</sequence>
<keyword evidence="1" id="KW-0472">Membrane</keyword>
<accession>A0A9C6DZX9</accession>
<reference evidence="3 4" key="1">
    <citation type="submission" date="2025-04" db="UniProtKB">
        <authorList>
            <consortium name="RefSeq"/>
        </authorList>
    </citation>
    <scope>IDENTIFICATION</scope>
    <source>
        <tissue evidence="3 4">Whole body pupa</tissue>
    </source>
</reference>
<protein>
    <submittedName>
        <fullName evidence="3 4">Uncharacterized transmembrane protein DDB_G0293652</fullName>
    </submittedName>
</protein>
<evidence type="ECO:0000313" key="2">
    <source>
        <dbReference type="Proteomes" id="UP000092443"/>
    </source>
</evidence>
<proteinExistence type="predicted"/>
<dbReference type="RefSeq" id="XP_037895115.1">
    <property type="nucleotide sequence ID" value="XM_038039187.1"/>
</dbReference>
<evidence type="ECO:0000313" key="3">
    <source>
        <dbReference type="RefSeq" id="XP_037895114.1"/>
    </source>
</evidence>
<dbReference type="GeneID" id="119640883"/>
<organism evidence="2 3">
    <name type="scientific">Glossina fuscipes</name>
    <dbReference type="NCBI Taxonomy" id="7396"/>
    <lineage>
        <taxon>Eukaryota</taxon>
        <taxon>Metazoa</taxon>
        <taxon>Ecdysozoa</taxon>
        <taxon>Arthropoda</taxon>
        <taxon>Hexapoda</taxon>
        <taxon>Insecta</taxon>
        <taxon>Pterygota</taxon>
        <taxon>Neoptera</taxon>
        <taxon>Endopterygota</taxon>
        <taxon>Diptera</taxon>
        <taxon>Brachycera</taxon>
        <taxon>Muscomorpha</taxon>
        <taxon>Hippoboscoidea</taxon>
        <taxon>Glossinidae</taxon>
        <taxon>Glossina</taxon>
    </lineage>
</organism>
<dbReference type="InterPro" id="IPR006212">
    <property type="entry name" value="Furin_repeat"/>
</dbReference>
<feature type="transmembrane region" description="Helical" evidence="1">
    <location>
        <begin position="266"/>
        <end position="292"/>
    </location>
</feature>
<dbReference type="RefSeq" id="XP_037895114.1">
    <property type="nucleotide sequence ID" value="XM_038039186.1"/>
</dbReference>
<keyword evidence="2" id="KW-1185">Reference proteome</keyword>
<dbReference type="CDD" id="cd00064">
    <property type="entry name" value="FU"/>
    <property type="match status" value="1"/>
</dbReference>
<keyword evidence="1 3" id="KW-0812">Transmembrane</keyword>
<keyword evidence="1" id="KW-1133">Transmembrane helix</keyword>